<keyword evidence="2" id="KW-1133">Transmembrane helix</keyword>
<dbReference type="OrthoDB" id="35980at2759"/>
<dbReference type="EMBL" id="CAICTM010000172">
    <property type="protein sequence ID" value="CAB9503665.1"/>
    <property type="molecule type" value="Genomic_DNA"/>
</dbReference>
<reference evidence="3" key="1">
    <citation type="submission" date="2020-06" db="EMBL/GenBank/DDBJ databases">
        <authorList>
            <consortium name="Plant Systems Biology data submission"/>
        </authorList>
    </citation>
    <scope>NUCLEOTIDE SEQUENCE</scope>
    <source>
        <strain evidence="3">D6</strain>
    </source>
</reference>
<dbReference type="Proteomes" id="UP001153069">
    <property type="component" value="Unassembled WGS sequence"/>
</dbReference>
<dbReference type="InterPro" id="IPR004693">
    <property type="entry name" value="Silicon_transpt"/>
</dbReference>
<dbReference type="Pfam" id="PF03842">
    <property type="entry name" value="Silic_transp"/>
    <property type="match status" value="1"/>
</dbReference>
<evidence type="ECO:0000256" key="2">
    <source>
        <dbReference type="SAM" id="Phobius"/>
    </source>
</evidence>
<feature type="transmembrane region" description="Helical" evidence="2">
    <location>
        <begin position="136"/>
        <end position="155"/>
    </location>
</feature>
<feature type="transmembrane region" description="Helical" evidence="2">
    <location>
        <begin position="226"/>
        <end position="249"/>
    </location>
</feature>
<evidence type="ECO:0000313" key="4">
    <source>
        <dbReference type="Proteomes" id="UP001153069"/>
    </source>
</evidence>
<proteinExistence type="predicted"/>
<comment type="caution">
    <text evidence="3">The sequence shown here is derived from an EMBL/GenBank/DDBJ whole genome shotgun (WGS) entry which is preliminary data.</text>
</comment>
<keyword evidence="2" id="KW-0472">Membrane</keyword>
<keyword evidence="1" id="KW-0175">Coiled coil</keyword>
<feature type="coiled-coil region" evidence="1">
    <location>
        <begin position="481"/>
        <end position="508"/>
    </location>
</feature>
<feature type="transmembrane region" description="Helical" evidence="2">
    <location>
        <begin position="45"/>
        <end position="61"/>
    </location>
</feature>
<dbReference type="AlphaFoldDB" id="A0A9N8H8X5"/>
<name>A0A9N8H8X5_9STRA</name>
<feature type="transmembrane region" description="Helical" evidence="2">
    <location>
        <begin position="14"/>
        <end position="33"/>
    </location>
</feature>
<gene>
    <name evidence="3" type="ORF">SEMRO_173_G076210.1</name>
</gene>
<organism evidence="3 4">
    <name type="scientific">Seminavis robusta</name>
    <dbReference type="NCBI Taxonomy" id="568900"/>
    <lineage>
        <taxon>Eukaryota</taxon>
        <taxon>Sar</taxon>
        <taxon>Stramenopiles</taxon>
        <taxon>Ochrophyta</taxon>
        <taxon>Bacillariophyta</taxon>
        <taxon>Bacillariophyceae</taxon>
        <taxon>Bacillariophycidae</taxon>
        <taxon>Naviculales</taxon>
        <taxon>Naviculaceae</taxon>
        <taxon>Seminavis</taxon>
    </lineage>
</organism>
<keyword evidence="4" id="KW-1185">Reference proteome</keyword>
<evidence type="ECO:0000256" key="1">
    <source>
        <dbReference type="SAM" id="Coils"/>
    </source>
</evidence>
<evidence type="ECO:0000313" key="3">
    <source>
        <dbReference type="EMBL" id="CAB9503665.1"/>
    </source>
</evidence>
<feature type="transmembrane region" description="Helical" evidence="2">
    <location>
        <begin position="398"/>
        <end position="421"/>
    </location>
</feature>
<feature type="transmembrane region" description="Helical" evidence="2">
    <location>
        <begin position="365"/>
        <end position="386"/>
    </location>
</feature>
<keyword evidence="2" id="KW-0812">Transmembrane</keyword>
<sequence length="549" mass="60880">MAIGSDPLKLFKEVYSTCLLIFSSAIVCALIFTGETKVASEAHPAVAFIVLWLAIIWLSMVEGGQASCVGLPPIDMDLYKDSHPKSHQIMTIVNRGDNLDRYLMGRQFMVLALVFVENLCGHPLNEKQQLWGMPDWVITIFLGSGLAMFFMTAMIGKISAQVNASRCMLDYINNWFGLFTLQVARIIEASGLLHCCYLVQIFFAWASGQPLQSTEAPRSPVQSLFFWGRVVVSFAILVFAFVVTLVALFNGQTTMWEGVPGGVSVILFFVFMAIVGMLEGMQIAFFAVAKMHKEELASNAWANRTCDVLFANDGRNLPGFMVGRQMCVTLCFFIVARVTTIKLEEGDENILGVSDGLQSFFETGLLGALITTIVASITWQLVASAFPMAFLSTPLTYVLLRFCLFLEWTGICQGAWVVALVHRKIARFKRDEVYVGTADERAAKKRAIAEANGEEVEDDYNVVPGHMYPGVPTLPPNFGHRTQTLEDLTQLEQELTEHRQDVDHRLEEIRAKKAKLAAVVDVDAVKMVNNADKDKTDLDNDDNSGDCEA</sequence>
<protein>
    <recommendedName>
        <fullName evidence="5">Silicon transporter</fullName>
    </recommendedName>
</protein>
<evidence type="ECO:0008006" key="5">
    <source>
        <dbReference type="Google" id="ProtNLM"/>
    </source>
</evidence>
<accession>A0A9N8H8X5</accession>
<dbReference type="GO" id="GO:0015708">
    <property type="term" value="P:silicic acid import across plasma membrane"/>
    <property type="evidence" value="ECO:0007669"/>
    <property type="project" value="InterPro"/>
</dbReference>
<feature type="transmembrane region" description="Helical" evidence="2">
    <location>
        <begin position="261"/>
        <end position="288"/>
    </location>
</feature>